<protein>
    <submittedName>
        <fullName evidence="1">Uncharacterized protein</fullName>
    </submittedName>
</protein>
<gene>
    <name evidence="1" type="ORF">Tco_0910899</name>
</gene>
<organism evidence="1 2">
    <name type="scientific">Tanacetum coccineum</name>
    <dbReference type="NCBI Taxonomy" id="301880"/>
    <lineage>
        <taxon>Eukaryota</taxon>
        <taxon>Viridiplantae</taxon>
        <taxon>Streptophyta</taxon>
        <taxon>Embryophyta</taxon>
        <taxon>Tracheophyta</taxon>
        <taxon>Spermatophyta</taxon>
        <taxon>Magnoliopsida</taxon>
        <taxon>eudicotyledons</taxon>
        <taxon>Gunneridae</taxon>
        <taxon>Pentapetalae</taxon>
        <taxon>asterids</taxon>
        <taxon>campanulids</taxon>
        <taxon>Asterales</taxon>
        <taxon>Asteraceae</taxon>
        <taxon>Asteroideae</taxon>
        <taxon>Anthemideae</taxon>
        <taxon>Anthemidinae</taxon>
        <taxon>Tanacetum</taxon>
    </lineage>
</organism>
<keyword evidence="2" id="KW-1185">Reference proteome</keyword>
<accession>A0ABQ5D1B8</accession>
<dbReference type="Proteomes" id="UP001151760">
    <property type="component" value="Unassembled WGS sequence"/>
</dbReference>
<reference evidence="1" key="1">
    <citation type="journal article" date="2022" name="Int. J. Mol. Sci.">
        <title>Draft Genome of Tanacetum Coccineum: Genomic Comparison of Closely Related Tanacetum-Family Plants.</title>
        <authorList>
            <person name="Yamashiro T."/>
            <person name="Shiraishi A."/>
            <person name="Nakayama K."/>
            <person name="Satake H."/>
        </authorList>
    </citation>
    <scope>NUCLEOTIDE SEQUENCE</scope>
</reference>
<name>A0ABQ5D1B8_9ASTR</name>
<comment type="caution">
    <text evidence="1">The sequence shown here is derived from an EMBL/GenBank/DDBJ whole genome shotgun (WGS) entry which is preliminary data.</text>
</comment>
<evidence type="ECO:0000313" key="2">
    <source>
        <dbReference type="Proteomes" id="UP001151760"/>
    </source>
</evidence>
<sequence length="184" mass="20556">MTKVTDLEANLEQFKIVQAAINSEAAKQRALLQATIEKNKVETDRQFVEIMNALKSLQPPTTLPEDTTKMIDKEKSGEDRGNLEEFTVASDVEEAAITTPIIVVAEELGQKLIYDFGEADYPTLGPVLRCDNVLHLVVVQGLGSNYKRSGLEFYSTMILVVHLEPNILYGPLFEQRMTWDPGIT</sequence>
<proteinExistence type="predicted"/>
<evidence type="ECO:0000313" key="1">
    <source>
        <dbReference type="EMBL" id="GJT30624.1"/>
    </source>
</evidence>
<dbReference type="EMBL" id="BQNB010014641">
    <property type="protein sequence ID" value="GJT30624.1"/>
    <property type="molecule type" value="Genomic_DNA"/>
</dbReference>
<reference evidence="1" key="2">
    <citation type="submission" date="2022-01" db="EMBL/GenBank/DDBJ databases">
        <authorList>
            <person name="Yamashiro T."/>
            <person name="Shiraishi A."/>
            <person name="Satake H."/>
            <person name="Nakayama K."/>
        </authorList>
    </citation>
    <scope>NUCLEOTIDE SEQUENCE</scope>
</reference>